<feature type="compositionally biased region" description="Low complexity" evidence="1">
    <location>
        <begin position="509"/>
        <end position="527"/>
    </location>
</feature>
<evidence type="ECO:0000259" key="3">
    <source>
        <dbReference type="Pfam" id="PF16201"/>
    </source>
</evidence>
<feature type="domain" description="URB1 N-terminal" evidence="2">
    <location>
        <begin position="356"/>
        <end position="594"/>
    </location>
</feature>
<dbReference type="Pfam" id="PF16201">
    <property type="entry name" value="NopRA1"/>
    <property type="match status" value="1"/>
</dbReference>
<proteinExistence type="predicted"/>
<dbReference type="Proteomes" id="UP000077671">
    <property type="component" value="Unassembled WGS sequence"/>
</dbReference>
<feature type="compositionally biased region" description="Basic and acidic residues" evidence="1">
    <location>
        <begin position="1179"/>
        <end position="1191"/>
    </location>
</feature>
<dbReference type="InterPro" id="IPR059018">
    <property type="entry name" value="HEAT_URB1"/>
</dbReference>
<dbReference type="InterPro" id="IPR021714">
    <property type="entry name" value="URB1_N"/>
</dbReference>
<evidence type="ECO:0000256" key="1">
    <source>
        <dbReference type="SAM" id="MobiDB-lite"/>
    </source>
</evidence>
<feature type="region of interest" description="Disordered" evidence="1">
    <location>
        <begin position="833"/>
        <end position="855"/>
    </location>
</feature>
<name>A0A8T8TKI8_9BASI</name>
<feature type="domain" description="URB1 N-terminal" evidence="2">
    <location>
        <begin position="251"/>
        <end position="342"/>
    </location>
</feature>
<dbReference type="Pfam" id="PF11707">
    <property type="entry name" value="Npa1"/>
    <property type="match status" value="2"/>
</dbReference>
<feature type="region of interest" description="Disordered" evidence="1">
    <location>
        <begin position="1"/>
        <end position="96"/>
    </location>
</feature>
<gene>
    <name evidence="5" type="ORF">A4X03_0g3575</name>
</gene>
<dbReference type="PANTHER" id="PTHR13500:SF0">
    <property type="entry name" value="NUCLEOLAR PRE-RIBOSOMAL-ASSOCIATED PROTEIN 1"/>
    <property type="match status" value="1"/>
</dbReference>
<dbReference type="InterPro" id="IPR032436">
    <property type="entry name" value="URB1_C"/>
</dbReference>
<dbReference type="EMBL" id="LWDD02000420">
    <property type="protein sequence ID" value="KAE8261062.1"/>
    <property type="molecule type" value="Genomic_DNA"/>
</dbReference>
<feature type="region of interest" description="Disordered" evidence="1">
    <location>
        <begin position="295"/>
        <end position="318"/>
    </location>
</feature>
<dbReference type="GO" id="GO:0000463">
    <property type="term" value="P:maturation of LSU-rRNA from tricistronic rRNA transcript (SSU-rRNA, 5.8S rRNA, LSU-rRNA)"/>
    <property type="evidence" value="ECO:0007669"/>
    <property type="project" value="TreeGrafter"/>
</dbReference>
<dbReference type="GO" id="GO:0005730">
    <property type="term" value="C:nucleolus"/>
    <property type="evidence" value="ECO:0007669"/>
    <property type="project" value="TreeGrafter"/>
</dbReference>
<evidence type="ECO:0000313" key="6">
    <source>
        <dbReference type="Proteomes" id="UP000077671"/>
    </source>
</evidence>
<evidence type="ECO:0000259" key="2">
    <source>
        <dbReference type="Pfam" id="PF11707"/>
    </source>
</evidence>
<feature type="compositionally biased region" description="Low complexity" evidence="1">
    <location>
        <begin position="32"/>
        <end position="41"/>
    </location>
</feature>
<dbReference type="GO" id="GO:0000466">
    <property type="term" value="P:maturation of 5.8S rRNA from tricistronic rRNA transcript (SSU-rRNA, 5.8S rRNA, LSU-rRNA)"/>
    <property type="evidence" value="ECO:0007669"/>
    <property type="project" value="TreeGrafter"/>
</dbReference>
<feature type="compositionally biased region" description="Polar residues" evidence="1">
    <location>
        <begin position="1"/>
        <end position="12"/>
    </location>
</feature>
<evidence type="ECO:0000313" key="5">
    <source>
        <dbReference type="EMBL" id="KAE8261062.1"/>
    </source>
</evidence>
<feature type="region of interest" description="Disordered" evidence="1">
    <location>
        <begin position="494"/>
        <end position="527"/>
    </location>
</feature>
<dbReference type="Pfam" id="PF26140">
    <property type="entry name" value="HEAT_URB1"/>
    <property type="match status" value="1"/>
</dbReference>
<feature type="domain" description="URB1 central HEAT repeat" evidence="4">
    <location>
        <begin position="937"/>
        <end position="1084"/>
    </location>
</feature>
<accession>A0A8T8TKI8</accession>
<reference evidence="5" key="2">
    <citation type="journal article" date="2019" name="IMA Fungus">
        <title>Genome sequencing and comparison of five Tilletia species to identify candidate genes for the detection of regulated species infecting wheat.</title>
        <authorList>
            <person name="Nguyen H.D.T."/>
            <person name="Sultana T."/>
            <person name="Kesanakurti P."/>
            <person name="Hambleton S."/>
        </authorList>
    </citation>
    <scope>NUCLEOTIDE SEQUENCE</scope>
    <source>
        <strain evidence="5">DAOMC 238032</strain>
    </source>
</reference>
<comment type="caution">
    <text evidence="5">The sequence shown here is derived from an EMBL/GenBank/DDBJ whole genome shotgun (WGS) entry which is preliminary data.</text>
</comment>
<feature type="compositionally biased region" description="Basic residues" evidence="1">
    <location>
        <begin position="295"/>
        <end position="308"/>
    </location>
</feature>
<dbReference type="PANTHER" id="PTHR13500">
    <property type="entry name" value="NUCLEOLAR PRERIBOSOMAL-ASSOCIATED PROTEIN 1"/>
    <property type="match status" value="1"/>
</dbReference>
<organism evidence="5 6">
    <name type="scientific">Tilletia caries</name>
    <name type="common">wheat bunt fungus</name>
    <dbReference type="NCBI Taxonomy" id="13290"/>
    <lineage>
        <taxon>Eukaryota</taxon>
        <taxon>Fungi</taxon>
        <taxon>Dikarya</taxon>
        <taxon>Basidiomycota</taxon>
        <taxon>Ustilaginomycotina</taxon>
        <taxon>Exobasidiomycetes</taxon>
        <taxon>Tilletiales</taxon>
        <taxon>Tilletiaceae</taxon>
        <taxon>Tilletia</taxon>
    </lineage>
</organism>
<evidence type="ECO:0008006" key="7">
    <source>
        <dbReference type="Google" id="ProtNLM"/>
    </source>
</evidence>
<sequence>MEAQNENASRTSIMAGKKRRADDDDDGDRSLTAGAVAPAAADRTRASKKPRASASAQPPAKHTDNGDDGDDDDAAAARNHSAQQPESSSKLTPSAALSGLRTTSLDALRIVLSDIRAQTALGAGEGDDLIPPTDARQIFAAAVVKGAGDESLHTGRAFFDAWDLAEQRGTPTLVPILQNVLTNLLRLLSMHSPTHPLGDAIIRRILTSSRSSSEQNGPPADYFNRIQGYIAGTQKPIGGGASSGGTSKGFSQDALIISSLRLLAEIVSFGAGRHAREVFDNFNWGLKTLPKLLSSRRRQHASQKRKSHAQQAQPASISRPDTRTAFLIFYLSFLRPLAPSAISSNPDSSSAAKSTTAAKVALLALPGKDFHTPLLKGLAEDAPSVVAFTLEALHSGLLSDTHVPRTSKLGFFNEWNCAHLLALYQRQWETVPNVTFGNLAGSDRLTVAEMRPNRPSVAELTHHFMLSLCTHPGFGICFRDDSWYPRNQHKTGAGVQLDVEADDDDARPTATNTESAAAAGADRSSSASLDTGLYNKVLLGVLRQLVPTRSLPQQELAIRILEACPELVGPYLSSVTSSSPAGVVISLEPRIASSAYITSLAWMKKVFGLPMPSFAAPVPTVKGRKGSVLPPVHEDGTITYRAHPPPLSSILASLLPAPLLSRPVLMRACFHTDRLVRHQAVSLLAVILDRVGQFNTACMRASEAIGEDVGALHRTVLDDKLETGSKAVGGGGGGGCAWAGRCRDVQREARKVLPDLDSFVQAVQSLSQQQQATVSAANGDKTEKPRSNADSLLLEVNLRVLWLYFVAVPHATFDSTFDVGKLLLSRFMVPAAPPTSALDPTTNDNMDTDEGQKAEREAERQIGGLCQLHALRIVNAAAAGFSDSSTNFVRSAVGGGLALSVNSFDVFSRPSTSASASATTTGDSSSAAAAGPIGSNKTYFTALLSIVLTSPSEAVRQTCQNLLRSAMVGSVLFQHDRREWDVWMAAFPRSDSVPGSGTTTTALGSSPMILDSASSLTPDQGVVLAFLDQCLMRTLRTPYRYIETSRRVLSESTGQGQGQDTGGANGGQQLLAGSPLLHTMVEQFCIRCRKRILDAVPAGGAGSQAAVDSDRLALLTFFVRLVVLLLARGVPLVTLRAIASELTGAAGAKESEPTDAISEVCAVFSAELDAVESRGATVRKRDDHGAPREAEQSNAVKTSIKAKIESGSNPAVLLHMDHSAAARFVNTSRSEASLAKLFGAVTALTRAQHGAALAPKQIPSTEHTELLEACLRSGLEDEDLRDVIFRVPAVRALSDDDVEGPLLHTGILIALASSMSPGNPVHKALMASVAVKIVRQLLRRQMAIDVGVLKPAVLLLPYCDDSTLASFAEAMLGKVLGDSKLGKPIQVAALAAVHRSSVLASDQSVASAIVAATIGSRNGLSDPSRLLAPEVMDLVSHALATLTPAGVLAPTTTQRLDGSLQVSVDHDMLEALVKDHAERCASVAMAPIFYHSRRAASAFWRWSLAKGRAGCFTMTSLPNLYAAVEVLARNRAISELMEDTTTEQIENILSGVAGSMFSEEADQSLLAGSIASMLVEARPEMVDQLCTALLSMVPKIHQLAFNRAVIIFCTAAIQLRSDLKPAPKANGSLISLCRKLVSSGLLWIVRRFAEDTEDSDELLSDIAAFRGLLVRSQRLAGLEIPVAAAEPVIEAGITRRWNELEPMRLVEVLCKRTKLGPAGANKVVGRLVAALSTARLQLFVDSAPSELEETWTRTVCAAARQGSEQLSALGPVLAARYRGRLDEDDMLILKLLQECEVKSGQSILATFWSIICQGDSAAFTSAANPGLDMLSSFSATNVLKTCTSFPRWRRLQSYRRPDEAQQRTEQPVIPLDPLFILFLTNAAVADPSFKGLDILTLLRTNAVGVAVCSLSSRCPQLRWYAAHILAKIRTLVDATTFNEKGHLLLILDAAKNAEMSEGEDTEPLPMTTSLFLAHALHAVANPALFTYPLFAHFLLQRPIVDESDVPMLYNMLSSSSDSSAREREWILRFLRDCIRSGGRLEWRIFKRRHVWELICSLYTSQNKSEARNGTVRELMLAVAQLPSAARELLGKKQVLSWVNQAIALEQRPKSVGAPFWLRFTATLLENKTTDEIEKLTQGFWSAAVISVLNQCVPRDPSEGVLGVKALQDAATLCARLVSYLQESNTKAMSLRHALLRVLRSLVAHAAKFAGDAANGDGGKTTTTASSLDIVRTLFQTILSLQHNTKGSNSATLIQDSDFVQVFAAVLRIALVAQLPEARSLAIRHMST</sequence>
<reference evidence="5" key="1">
    <citation type="submission" date="2016-04" db="EMBL/GenBank/DDBJ databases">
        <authorList>
            <person name="Nguyen H.D."/>
            <person name="Kesanakurti P."/>
            <person name="Cullis J."/>
            <person name="Levesque C.A."/>
            <person name="Hambleton S."/>
        </authorList>
    </citation>
    <scope>NUCLEOTIDE SEQUENCE</scope>
    <source>
        <strain evidence="5">DAOMC 238032</strain>
    </source>
</reference>
<feature type="region of interest" description="Disordered" evidence="1">
    <location>
        <begin position="1175"/>
        <end position="1196"/>
    </location>
</feature>
<feature type="compositionally biased region" description="Polar residues" evidence="1">
    <location>
        <begin position="80"/>
        <end position="92"/>
    </location>
</feature>
<protein>
    <recommendedName>
        <fullName evidence="7">Nucleolar pre-ribosomal-associated protein 1 N-terminal domain-containing protein</fullName>
    </recommendedName>
</protein>
<feature type="domain" description="URB1 C-terminal" evidence="3">
    <location>
        <begin position="1904"/>
        <end position="2097"/>
    </location>
</feature>
<dbReference type="InterPro" id="IPR039844">
    <property type="entry name" value="URB1"/>
</dbReference>
<evidence type="ECO:0000259" key="4">
    <source>
        <dbReference type="Pfam" id="PF26140"/>
    </source>
</evidence>